<dbReference type="PANTHER" id="PTHR41368">
    <property type="entry name" value="PROTEIN YGHO"/>
    <property type="match status" value="1"/>
</dbReference>
<protein>
    <recommendedName>
        <fullName evidence="3">N-acetyltransferase domain-containing protein</fullName>
    </recommendedName>
</protein>
<dbReference type="Gene3D" id="3.40.630.30">
    <property type="match status" value="1"/>
</dbReference>
<name>E8N418_ANATU</name>
<evidence type="ECO:0000313" key="2">
    <source>
        <dbReference type="Proteomes" id="UP000008922"/>
    </source>
</evidence>
<evidence type="ECO:0008006" key="3">
    <source>
        <dbReference type="Google" id="ProtNLM"/>
    </source>
</evidence>
<dbReference type="EMBL" id="AP012029">
    <property type="protein sequence ID" value="BAJ63182.1"/>
    <property type="molecule type" value="Genomic_DNA"/>
</dbReference>
<evidence type="ECO:0000313" key="1">
    <source>
        <dbReference type="EMBL" id="BAJ63182.1"/>
    </source>
</evidence>
<dbReference type="eggNOG" id="COG0456">
    <property type="taxonomic scope" value="Bacteria"/>
</dbReference>
<dbReference type="RefSeq" id="WP_013559570.1">
    <property type="nucleotide sequence ID" value="NC_014960.1"/>
</dbReference>
<dbReference type="AlphaFoldDB" id="E8N418"/>
<organism evidence="1 2">
    <name type="scientific">Anaerolinea thermophila (strain DSM 14523 / JCM 11388 / NBRC 100420 / UNI-1)</name>
    <dbReference type="NCBI Taxonomy" id="926569"/>
    <lineage>
        <taxon>Bacteria</taxon>
        <taxon>Bacillati</taxon>
        <taxon>Chloroflexota</taxon>
        <taxon>Anaerolineae</taxon>
        <taxon>Anaerolineales</taxon>
        <taxon>Anaerolineaceae</taxon>
        <taxon>Anaerolinea</taxon>
    </lineage>
</organism>
<keyword evidence="2" id="KW-1185">Reference proteome</keyword>
<dbReference type="InterPro" id="IPR016181">
    <property type="entry name" value="Acyl_CoA_acyltransferase"/>
</dbReference>
<gene>
    <name evidence="1" type="ordered locus">ANT_11480</name>
</gene>
<dbReference type="InterPro" id="IPR039968">
    <property type="entry name" value="BcerS-like"/>
</dbReference>
<accession>E8N418</accession>
<dbReference type="OrthoDB" id="9806005at2"/>
<proteinExistence type="predicted"/>
<dbReference type="KEGG" id="atm:ANT_11480"/>
<dbReference type="PANTHER" id="PTHR41368:SF1">
    <property type="entry name" value="PROTEIN YGHO"/>
    <property type="match status" value="1"/>
</dbReference>
<dbReference type="SUPFAM" id="SSF55729">
    <property type="entry name" value="Acyl-CoA N-acyltransferases (Nat)"/>
    <property type="match status" value="1"/>
</dbReference>
<dbReference type="HOGENOM" id="CLU_053649_0_0_0"/>
<reference evidence="1 2" key="1">
    <citation type="submission" date="2010-12" db="EMBL/GenBank/DDBJ databases">
        <title>Whole genome sequence of Anaerolinea thermophila UNI-1.</title>
        <authorList>
            <person name="Narita-Yamada S."/>
            <person name="Kishi E."/>
            <person name="Watanabe Y."/>
            <person name="Takasaki K."/>
            <person name="Ankai A."/>
            <person name="Oguchi A."/>
            <person name="Fukui S."/>
            <person name="Takahashi M."/>
            <person name="Yashiro I."/>
            <person name="Hosoyama A."/>
            <person name="Sekiguchi Y."/>
            <person name="Hanada S."/>
            <person name="Fujita N."/>
        </authorList>
    </citation>
    <scope>NUCLEOTIDE SEQUENCE [LARGE SCALE GENOMIC DNA]</scope>
    <source>
        <strain evidence="2">DSM 14523 / JCM 11388 / NBRC 100420 / UNI-1</strain>
    </source>
</reference>
<sequence length="375" mass="43881">MLTIQQVDTRSREQVHRFIQFHYDLYRGTPQWVPPFYSDIRLMLDREKHPFYEHSDGDFFLALRGKEVVGRIAILENRPFNEYHQCKKAQFYLFDCINDLEVARALFDRAAEWCKARGLTEIVGPKGLSAFDGYGIQVEGFEHRQMMTMMNYNFDYYPKLMEALGFEKEVDFVSAYINRENFQLPDKMREVARRVIERGKFKVVNFRNKKELVAWAPKIGEAYNKAFVNNWEYYPLSPREVKFVLDNLLMVAVPELIKIITYNEDVVGFLFGFPDISAALQRQGGRITPWGLVDFMLEMKRTKFISLNGVGVLPEYHGRGGNVLLYAEMAKFLENSQFTEGELTQMAETAVQIRKDILVAGSKPWKNHRVYHKVL</sequence>
<dbReference type="STRING" id="926569.ANT_11480"/>
<dbReference type="InParanoid" id="E8N418"/>
<dbReference type="Proteomes" id="UP000008922">
    <property type="component" value="Chromosome"/>
</dbReference>